<keyword evidence="1" id="KW-0238">DNA-binding</keyword>
<keyword evidence="6" id="KW-1185">Reference proteome</keyword>
<gene>
    <name evidence="5" type="ORF">GCM10023169_25180</name>
</gene>
<evidence type="ECO:0000313" key="5">
    <source>
        <dbReference type="EMBL" id="GAA4426441.1"/>
    </source>
</evidence>
<dbReference type="Pfam" id="PF17933">
    <property type="entry name" value="TetR_C_25"/>
    <property type="match status" value="1"/>
</dbReference>
<dbReference type="InterPro" id="IPR036271">
    <property type="entry name" value="Tet_transcr_reg_TetR-rel_C_sf"/>
</dbReference>
<dbReference type="InterPro" id="IPR001647">
    <property type="entry name" value="HTH_TetR"/>
</dbReference>
<evidence type="ECO:0000256" key="1">
    <source>
        <dbReference type="ARBA" id="ARBA00023125"/>
    </source>
</evidence>
<evidence type="ECO:0000259" key="4">
    <source>
        <dbReference type="Pfam" id="PF17933"/>
    </source>
</evidence>
<reference evidence="6" key="1">
    <citation type="journal article" date="2019" name="Int. J. Syst. Evol. Microbiol.">
        <title>The Global Catalogue of Microorganisms (GCM) 10K type strain sequencing project: providing services to taxonomists for standard genome sequencing and annotation.</title>
        <authorList>
            <consortium name="The Broad Institute Genomics Platform"/>
            <consortium name="The Broad Institute Genome Sequencing Center for Infectious Disease"/>
            <person name="Wu L."/>
            <person name="Ma J."/>
        </authorList>
    </citation>
    <scope>NUCLEOTIDE SEQUENCE [LARGE SCALE GENOMIC DNA]</scope>
    <source>
        <strain evidence="6">JCM 17810</strain>
    </source>
</reference>
<organism evidence="5 6">
    <name type="scientific">Georgenia halophila</name>
    <dbReference type="NCBI Taxonomy" id="620889"/>
    <lineage>
        <taxon>Bacteria</taxon>
        <taxon>Bacillati</taxon>
        <taxon>Actinomycetota</taxon>
        <taxon>Actinomycetes</taxon>
        <taxon>Micrococcales</taxon>
        <taxon>Bogoriellaceae</taxon>
        <taxon>Georgenia</taxon>
    </lineage>
</organism>
<dbReference type="SUPFAM" id="SSF46689">
    <property type="entry name" value="Homeodomain-like"/>
    <property type="match status" value="1"/>
</dbReference>
<proteinExistence type="predicted"/>
<dbReference type="Proteomes" id="UP001500622">
    <property type="component" value="Unassembled WGS sequence"/>
</dbReference>
<protein>
    <submittedName>
        <fullName evidence="5">TetR family transcriptional regulator</fullName>
    </submittedName>
</protein>
<feature type="region of interest" description="Disordered" evidence="2">
    <location>
        <begin position="184"/>
        <end position="205"/>
    </location>
</feature>
<feature type="compositionally biased region" description="Basic and acidic residues" evidence="2">
    <location>
        <begin position="191"/>
        <end position="205"/>
    </location>
</feature>
<dbReference type="SUPFAM" id="SSF48498">
    <property type="entry name" value="Tetracyclin repressor-like, C-terminal domain"/>
    <property type="match status" value="1"/>
</dbReference>
<dbReference type="InterPro" id="IPR009057">
    <property type="entry name" value="Homeodomain-like_sf"/>
</dbReference>
<evidence type="ECO:0000313" key="6">
    <source>
        <dbReference type="Proteomes" id="UP001500622"/>
    </source>
</evidence>
<sequence>MRAIAADAGVSAGLIVHHFGSRAGLRQACDDHVLTQIRDAKSSVLVGPSAPSALLAQIAQVEGYAPLVGYAIRALQAGGSLADRFIDHFVDDLKTYLRAAEEAGNIRPSRDPEGRAELLSEMAIGAMMFRFSRLGPDIDLDDLPRWLRETTDRISLPALELYTEPLLTDSSLLDTYLAAHGSGHGGGGAAARDDAAAADKESHQL</sequence>
<accession>A0ABP8LDN5</accession>
<dbReference type="Gene3D" id="1.10.357.10">
    <property type="entry name" value="Tetracycline Repressor, domain 2"/>
    <property type="match status" value="1"/>
</dbReference>
<evidence type="ECO:0000256" key="2">
    <source>
        <dbReference type="SAM" id="MobiDB-lite"/>
    </source>
</evidence>
<feature type="domain" description="HTH tetR-type" evidence="3">
    <location>
        <begin position="1"/>
        <end position="29"/>
    </location>
</feature>
<dbReference type="Pfam" id="PF00440">
    <property type="entry name" value="TetR_N"/>
    <property type="match status" value="1"/>
</dbReference>
<dbReference type="InterPro" id="IPR041484">
    <property type="entry name" value="TetR_C_25"/>
</dbReference>
<name>A0ABP8LDN5_9MICO</name>
<evidence type="ECO:0000259" key="3">
    <source>
        <dbReference type="Pfam" id="PF00440"/>
    </source>
</evidence>
<feature type="domain" description="TetR transcriptional regulator Rv1219c-like C-terminal" evidence="4">
    <location>
        <begin position="62"/>
        <end position="168"/>
    </location>
</feature>
<comment type="caution">
    <text evidence="5">The sequence shown here is derived from an EMBL/GenBank/DDBJ whole genome shotgun (WGS) entry which is preliminary data.</text>
</comment>
<dbReference type="EMBL" id="BAABGN010000011">
    <property type="protein sequence ID" value="GAA4426441.1"/>
    <property type="molecule type" value="Genomic_DNA"/>
</dbReference>